<protein>
    <recommendedName>
        <fullName evidence="3">Chloramphenicol resistance protein</fullName>
    </recommendedName>
</protein>
<dbReference type="RefSeq" id="WP_101883969.1">
    <property type="nucleotide sequence ID" value="NZ_CP176629.1"/>
</dbReference>
<dbReference type="EMBL" id="NIHT01000010">
    <property type="protein sequence ID" value="PLT75638.1"/>
    <property type="molecule type" value="Genomic_DNA"/>
</dbReference>
<comment type="caution">
    <text evidence="1">The sequence shown here is derived from an EMBL/GenBank/DDBJ whole genome shotgun (WGS) entry which is preliminary data.</text>
</comment>
<organism evidence="1 2">
    <name type="scientific">Mediterraneibacter gnavus</name>
    <name type="common">Ruminococcus gnavus</name>
    <dbReference type="NCBI Taxonomy" id="33038"/>
    <lineage>
        <taxon>Bacteria</taxon>
        <taxon>Bacillati</taxon>
        <taxon>Bacillota</taxon>
        <taxon>Clostridia</taxon>
        <taxon>Lachnospirales</taxon>
        <taxon>Lachnospiraceae</taxon>
        <taxon>Mediterraneibacter</taxon>
    </lineage>
</organism>
<evidence type="ECO:0000313" key="2">
    <source>
        <dbReference type="Proteomes" id="UP000235093"/>
    </source>
</evidence>
<gene>
    <name evidence="1" type="ORF">CDL23_08080</name>
</gene>
<evidence type="ECO:0008006" key="3">
    <source>
        <dbReference type="Google" id="ProtNLM"/>
    </source>
</evidence>
<reference evidence="1 2" key="1">
    <citation type="journal article" date="2017" name="Genome Med.">
        <title>A novel Ruminococcus gnavus clade enriched in inflammatory bowel disease patients.</title>
        <authorList>
            <person name="Hall A.B."/>
            <person name="Yassour M."/>
            <person name="Sauk J."/>
            <person name="Garner A."/>
            <person name="Jiang X."/>
            <person name="Arthur T."/>
            <person name="Lagoudas G.K."/>
            <person name="Vatanen T."/>
            <person name="Fornelos N."/>
            <person name="Wilson R."/>
            <person name="Bertha M."/>
            <person name="Cohen M."/>
            <person name="Garber J."/>
            <person name="Khalili H."/>
            <person name="Gevers D."/>
            <person name="Ananthakrishnan A.N."/>
            <person name="Kugathasan S."/>
            <person name="Lander E.S."/>
            <person name="Blainey P."/>
            <person name="Vlamakis H."/>
            <person name="Xavier R.J."/>
            <person name="Huttenhower C."/>
        </authorList>
    </citation>
    <scope>NUCLEOTIDE SEQUENCE [LARGE SCALE GENOMIC DNA]</scope>
    <source>
        <strain evidence="1 2">RJX1125</strain>
    </source>
</reference>
<name>A0A2N5PKG9_MEDGN</name>
<dbReference type="Proteomes" id="UP000235093">
    <property type="component" value="Unassembled WGS sequence"/>
</dbReference>
<dbReference type="AlphaFoldDB" id="A0A2N5PKG9"/>
<evidence type="ECO:0000313" key="1">
    <source>
        <dbReference type="EMBL" id="PLT75638.1"/>
    </source>
</evidence>
<proteinExistence type="predicted"/>
<sequence>MSNLIDSVRSYILTCPFLSDGRVNVDYIGTDMGYSVDPLPCDPIMQRYMDGGAKKQFQFAFTSQEEYDQDARINIENSGFFQSFEEWLEQQSFNNNLPELGEKKNPISIETLNSGYLYDMNGENAKYRIECRLIYTQEV</sequence>
<accession>A0A2N5PKG9</accession>